<gene>
    <name evidence="2" type="ORF">FED44_06520</name>
</gene>
<reference evidence="2" key="1">
    <citation type="submission" date="2019-05" db="EMBL/GenBank/DDBJ databases">
        <title>Isolation, diversity and antifungal activity of Actinobacteria from wheat.</title>
        <authorList>
            <person name="Yu B."/>
        </authorList>
    </citation>
    <scope>NUCLEOTIDE SEQUENCE [LARGE SCALE GENOMIC DNA]</scope>
    <source>
        <strain evidence="2">NEAU-HEGS1-5</strain>
    </source>
</reference>
<sequence length="181" mass="18177">MGAPGTACAPEAPCVAGTPGAARAPGAAKAPGMPGTGCAPGAGCAPGSACAAGVGACSPPDSPRCPNTSRKIVVRRASGEAEPLGVRRSTGVMRRSRYHPPRWVTTVRTGSGHPVMAGSTVWTWSAGSRSVRGRWSQRPTASRASRSQSQSTPVARTACPIVTDAHHPPGRRGSASISATC</sequence>
<protein>
    <submittedName>
        <fullName evidence="2">Uncharacterized protein</fullName>
    </submittedName>
</protein>
<proteinExistence type="predicted"/>
<comment type="caution">
    <text evidence="2">The sequence shown here is derived from an EMBL/GenBank/DDBJ whole genome shotgun (WGS) entry which is preliminary data.</text>
</comment>
<evidence type="ECO:0000313" key="2">
    <source>
        <dbReference type="EMBL" id="TLP63882.1"/>
    </source>
</evidence>
<dbReference type="AlphaFoldDB" id="A0A5R8ZDS3"/>
<organism evidence="2 3">
    <name type="scientific">Microbispora triticiradicis</name>
    <dbReference type="NCBI Taxonomy" id="2200763"/>
    <lineage>
        <taxon>Bacteria</taxon>
        <taxon>Bacillati</taxon>
        <taxon>Actinomycetota</taxon>
        <taxon>Actinomycetes</taxon>
        <taxon>Streptosporangiales</taxon>
        <taxon>Streptosporangiaceae</taxon>
        <taxon>Microbispora</taxon>
    </lineage>
</organism>
<name>A0A5R8ZDS3_9ACTN</name>
<dbReference type="Proteomes" id="UP000309033">
    <property type="component" value="Unassembled WGS sequence"/>
</dbReference>
<feature type="compositionally biased region" description="Low complexity" evidence="1">
    <location>
        <begin position="136"/>
        <end position="153"/>
    </location>
</feature>
<feature type="region of interest" description="Disordered" evidence="1">
    <location>
        <begin position="127"/>
        <end position="181"/>
    </location>
</feature>
<evidence type="ECO:0000313" key="3">
    <source>
        <dbReference type="Proteomes" id="UP000309033"/>
    </source>
</evidence>
<evidence type="ECO:0000256" key="1">
    <source>
        <dbReference type="SAM" id="MobiDB-lite"/>
    </source>
</evidence>
<accession>A0A5R8ZDS3</accession>
<keyword evidence="3" id="KW-1185">Reference proteome</keyword>
<dbReference type="EMBL" id="VANP01000002">
    <property type="protein sequence ID" value="TLP63882.1"/>
    <property type="molecule type" value="Genomic_DNA"/>
</dbReference>